<reference evidence="3" key="1">
    <citation type="journal article" date="2019" name="Int. J. Syst. Evol. Microbiol.">
        <title>The Global Catalogue of Microorganisms (GCM) 10K type strain sequencing project: providing services to taxonomists for standard genome sequencing and annotation.</title>
        <authorList>
            <consortium name="The Broad Institute Genomics Platform"/>
            <consortium name="The Broad Institute Genome Sequencing Center for Infectious Disease"/>
            <person name="Wu L."/>
            <person name="Ma J."/>
        </authorList>
    </citation>
    <scope>NUCLEOTIDE SEQUENCE [LARGE SCALE GENOMIC DNA]</scope>
    <source>
        <strain evidence="3">CGMCC 4.1782</strain>
    </source>
</reference>
<dbReference type="Proteomes" id="UP001597374">
    <property type="component" value="Unassembled WGS sequence"/>
</dbReference>
<dbReference type="InterPro" id="IPR008030">
    <property type="entry name" value="NmrA-like"/>
</dbReference>
<evidence type="ECO:0000313" key="2">
    <source>
        <dbReference type="EMBL" id="MFD2246078.1"/>
    </source>
</evidence>
<dbReference type="InterPro" id="IPR036291">
    <property type="entry name" value="NAD(P)-bd_dom_sf"/>
</dbReference>
<gene>
    <name evidence="2" type="ORF">ACFSKP_07410</name>
</gene>
<dbReference type="CDD" id="cd05269">
    <property type="entry name" value="TMR_SDR_a"/>
    <property type="match status" value="1"/>
</dbReference>
<accession>A0ABW5CXK3</accession>
<comment type="caution">
    <text evidence="2">The sequence shown here is derived from an EMBL/GenBank/DDBJ whole genome shotgun (WGS) entry which is preliminary data.</text>
</comment>
<sequence>MQETILVTGATGSVGREAIKQLSMQDVKVRAGVHSIIKGENLKRLPGVDVVEMEFTNPDSLHAAFTHVDRVFLVTPFTEGEVEMAKILIDEAKKRGVKYIVRLSAMGADAEPGIQLGRWHREVEAYIEKSGIPYTFLRPAGFMQNLVNYNAGSIVEEGKFYSPVGQGKVGFIDTRDIAAVAVEVLTSERHEGLAYELTGPEALSHDEMASILSEVTGRQITFVDVPEEAARKAMAAQNMPDSIINAMLELYGIYKAGYSSRITDMVAQVTGRAPHTFRQFAHDYRECFIP</sequence>
<organism evidence="2 3">
    <name type="scientific">Pontibacter ruber</name>
    <dbReference type="NCBI Taxonomy" id="1343895"/>
    <lineage>
        <taxon>Bacteria</taxon>
        <taxon>Pseudomonadati</taxon>
        <taxon>Bacteroidota</taxon>
        <taxon>Cytophagia</taxon>
        <taxon>Cytophagales</taxon>
        <taxon>Hymenobacteraceae</taxon>
        <taxon>Pontibacter</taxon>
    </lineage>
</organism>
<feature type="domain" description="NmrA-like" evidence="1">
    <location>
        <begin position="1"/>
        <end position="256"/>
    </location>
</feature>
<dbReference type="PANTHER" id="PTHR43162">
    <property type="match status" value="1"/>
</dbReference>
<dbReference type="Gene3D" id="3.90.25.10">
    <property type="entry name" value="UDP-galactose 4-epimerase, domain 1"/>
    <property type="match status" value="1"/>
</dbReference>
<dbReference type="Pfam" id="PF05368">
    <property type="entry name" value="NmrA"/>
    <property type="match status" value="1"/>
</dbReference>
<dbReference type="EMBL" id="JBHUIM010000001">
    <property type="protein sequence ID" value="MFD2246078.1"/>
    <property type="molecule type" value="Genomic_DNA"/>
</dbReference>
<dbReference type="PANTHER" id="PTHR43162:SF1">
    <property type="entry name" value="PRESTALK A DIFFERENTIATION PROTEIN A"/>
    <property type="match status" value="1"/>
</dbReference>
<proteinExistence type="predicted"/>
<dbReference type="EC" id="1.6.5.2" evidence="2"/>
<protein>
    <submittedName>
        <fullName evidence="2">SDR family oxidoreductase</fullName>
        <ecNumber evidence="2">1.6.5.2</ecNumber>
    </submittedName>
</protein>
<evidence type="ECO:0000259" key="1">
    <source>
        <dbReference type="Pfam" id="PF05368"/>
    </source>
</evidence>
<dbReference type="RefSeq" id="WP_250427743.1">
    <property type="nucleotide sequence ID" value="NZ_JALPRR010000001.1"/>
</dbReference>
<evidence type="ECO:0000313" key="3">
    <source>
        <dbReference type="Proteomes" id="UP001597374"/>
    </source>
</evidence>
<dbReference type="GO" id="GO:0003955">
    <property type="term" value="F:NAD(P)H dehydrogenase (quinone) activity"/>
    <property type="evidence" value="ECO:0007669"/>
    <property type="project" value="UniProtKB-EC"/>
</dbReference>
<dbReference type="SUPFAM" id="SSF51735">
    <property type="entry name" value="NAD(P)-binding Rossmann-fold domains"/>
    <property type="match status" value="1"/>
</dbReference>
<keyword evidence="3" id="KW-1185">Reference proteome</keyword>
<dbReference type="InterPro" id="IPR051604">
    <property type="entry name" value="Ergot_Alk_Oxidoreductase"/>
</dbReference>
<keyword evidence="2" id="KW-0560">Oxidoreductase</keyword>
<dbReference type="Gene3D" id="3.40.50.720">
    <property type="entry name" value="NAD(P)-binding Rossmann-like Domain"/>
    <property type="match status" value="1"/>
</dbReference>
<name>A0ABW5CXK3_9BACT</name>